<dbReference type="AlphaFoldDB" id="A0A1G7DHD2"/>
<gene>
    <name evidence="2" type="ORF">SAMN04488071_3113</name>
</gene>
<organism evidence="2 3">
    <name type="scientific">Kordiimonas lacus</name>
    <dbReference type="NCBI Taxonomy" id="637679"/>
    <lineage>
        <taxon>Bacteria</taxon>
        <taxon>Pseudomonadati</taxon>
        <taxon>Pseudomonadota</taxon>
        <taxon>Alphaproteobacteria</taxon>
        <taxon>Kordiimonadales</taxon>
        <taxon>Kordiimonadaceae</taxon>
        <taxon>Kordiimonas</taxon>
    </lineage>
</organism>
<name>A0A1G7DHD2_9PROT</name>
<evidence type="ECO:0000313" key="3">
    <source>
        <dbReference type="Proteomes" id="UP000183685"/>
    </source>
</evidence>
<keyword evidence="1" id="KW-0812">Transmembrane</keyword>
<protein>
    <submittedName>
        <fullName evidence="2">Uncharacterized protein</fullName>
    </submittedName>
</protein>
<dbReference type="RefSeq" id="WP_160328610.1">
    <property type="nucleotide sequence ID" value="NZ_FNAK01000007.1"/>
</dbReference>
<keyword evidence="1" id="KW-0472">Membrane</keyword>
<reference evidence="2 3" key="1">
    <citation type="submission" date="2016-10" db="EMBL/GenBank/DDBJ databases">
        <authorList>
            <person name="de Groot N.N."/>
        </authorList>
    </citation>
    <scope>NUCLEOTIDE SEQUENCE [LARGE SCALE GENOMIC DNA]</scope>
    <source>
        <strain evidence="2 3">CGMCC 1.9109</strain>
    </source>
</reference>
<keyword evidence="3" id="KW-1185">Reference proteome</keyword>
<keyword evidence="1" id="KW-1133">Transmembrane helix</keyword>
<dbReference type="EMBL" id="FNAK01000007">
    <property type="protein sequence ID" value="SDE50859.1"/>
    <property type="molecule type" value="Genomic_DNA"/>
</dbReference>
<evidence type="ECO:0000313" key="2">
    <source>
        <dbReference type="EMBL" id="SDE50859.1"/>
    </source>
</evidence>
<dbReference type="STRING" id="637679.GCA_001550055_02193"/>
<sequence length="48" mass="5359">MDDRKLSKLVYRVIGTIILGSVVLYLVDEDGKIVRFIGEVLLGLIRAV</sequence>
<feature type="transmembrane region" description="Helical" evidence="1">
    <location>
        <begin position="9"/>
        <end position="27"/>
    </location>
</feature>
<evidence type="ECO:0000256" key="1">
    <source>
        <dbReference type="SAM" id="Phobius"/>
    </source>
</evidence>
<proteinExistence type="predicted"/>
<accession>A0A1G7DHD2</accession>
<dbReference type="Proteomes" id="UP000183685">
    <property type="component" value="Unassembled WGS sequence"/>
</dbReference>